<accession>A0A516H1J8</accession>
<dbReference type="Proteomes" id="UP000317496">
    <property type="component" value="Chromosome"/>
</dbReference>
<dbReference type="CDD" id="cd06257">
    <property type="entry name" value="DnaJ"/>
    <property type="match status" value="1"/>
</dbReference>
<dbReference type="Pfam" id="PF00226">
    <property type="entry name" value="DnaJ"/>
    <property type="match status" value="1"/>
</dbReference>
<proteinExistence type="predicted"/>
<dbReference type="InterPro" id="IPR001623">
    <property type="entry name" value="DnaJ_domain"/>
</dbReference>
<dbReference type="AlphaFoldDB" id="A0A516H1J8"/>
<name>A0A516H1J8_9PROT</name>
<dbReference type="SUPFAM" id="SSF46565">
    <property type="entry name" value="Chaperone J-domain"/>
    <property type="match status" value="1"/>
</dbReference>
<gene>
    <name evidence="2" type="ORF">FNB15_09310</name>
</gene>
<reference evidence="2 3" key="1">
    <citation type="submission" date="2019-07" db="EMBL/GenBank/DDBJ databases">
        <title>Genome sequencing for Ferrovibrio sp. K5.</title>
        <authorList>
            <person name="Park S.-J."/>
        </authorList>
    </citation>
    <scope>NUCLEOTIDE SEQUENCE [LARGE SCALE GENOMIC DNA]</scope>
    <source>
        <strain evidence="2 3">K5</strain>
    </source>
</reference>
<dbReference type="InterPro" id="IPR036869">
    <property type="entry name" value="J_dom_sf"/>
</dbReference>
<dbReference type="EMBL" id="CP041636">
    <property type="protein sequence ID" value="QDO97450.1"/>
    <property type="molecule type" value="Genomic_DNA"/>
</dbReference>
<evidence type="ECO:0000259" key="1">
    <source>
        <dbReference type="PROSITE" id="PS50076"/>
    </source>
</evidence>
<dbReference type="SMART" id="SM00271">
    <property type="entry name" value="DnaJ"/>
    <property type="match status" value="1"/>
</dbReference>
<evidence type="ECO:0000313" key="2">
    <source>
        <dbReference type="EMBL" id="QDO97450.1"/>
    </source>
</evidence>
<dbReference type="KEGG" id="fer:FNB15_09310"/>
<feature type="domain" description="J" evidence="1">
    <location>
        <begin position="145"/>
        <end position="202"/>
    </location>
</feature>
<protein>
    <submittedName>
        <fullName evidence="2">Molecular chaperone DnaJ</fullName>
    </submittedName>
</protein>
<dbReference type="RefSeq" id="WP_144068431.1">
    <property type="nucleotide sequence ID" value="NZ_CP041636.1"/>
</dbReference>
<dbReference type="OrthoDB" id="9786294at2"/>
<keyword evidence="3" id="KW-1185">Reference proteome</keyword>
<evidence type="ECO:0000313" key="3">
    <source>
        <dbReference type="Proteomes" id="UP000317496"/>
    </source>
</evidence>
<organism evidence="2 3">
    <name type="scientific">Ferrovibrio terrae</name>
    <dbReference type="NCBI Taxonomy" id="2594003"/>
    <lineage>
        <taxon>Bacteria</taxon>
        <taxon>Pseudomonadati</taxon>
        <taxon>Pseudomonadota</taxon>
        <taxon>Alphaproteobacteria</taxon>
        <taxon>Rhodospirillales</taxon>
        <taxon>Rhodospirillaceae</taxon>
        <taxon>Ferrovibrio</taxon>
    </lineage>
</organism>
<dbReference type="PROSITE" id="PS50076">
    <property type="entry name" value="DNAJ_2"/>
    <property type="match status" value="1"/>
</dbReference>
<dbReference type="PRINTS" id="PR00625">
    <property type="entry name" value="JDOMAIN"/>
</dbReference>
<dbReference type="Gene3D" id="1.10.287.110">
    <property type="entry name" value="DnaJ domain"/>
    <property type="match status" value="1"/>
</dbReference>
<sequence length="203" mass="23276">MARARAQQKFFLGLEAEAAFGRQGLRRCDHPSCSEEGRFPAPKSRESRDGRWLFCLDHVRQYNLGWDFFRGMTDADIEKYQREDALGHRPTWRIGTKPQTEDPQVWVKDDLGILADVGLRMGEPKPKSTAELRLPPREREAMVALGFDLAGLELPFGKGVLKKQYKTMVKRYHPDANGGDREAEERLKSITQAYAYLQSRGYT</sequence>